<feature type="transmembrane region" description="Helical" evidence="3">
    <location>
        <begin position="748"/>
        <end position="765"/>
    </location>
</feature>
<sequence>METQTCSTCSTPGVDQSKFIRFGQGVTVEAPHKLVHDAFSKTAGSNPSAVAVEHDGDQITYGELDLKSTNLSRKLLGLGLCPQDRVVLLVQRSIPMIVAIFAVLKSGCQYVPMDGGVASDDALAHVLSEAEPPFILCLARYSQRAHQFAMPGTQILSLEDPWTTLTDFDDETGHKVLMDPDDGAYIIYTSGSTGKPKGVDVTHRNVTNLLTIAPGNLGIKPGRRVAQLLSVSFDMAAWEILGTLINGGTLCIRTSNWNDVLSKVDTIIATPTILGTLEEEKFPNLKTIALAGEPCPSRLADQWAQSRQFFNCCGPTEVTIVNTMHKHQPGQMLSIGRPVPNTTVYVLDENEEPAPIGTSGVMWVGGSCVSKGYVNLPGLTNARYKEDKFLRNGRMMFNTGDLCRWREDGTLEPLGRLDDQVKIKGFRVELDGVSAVIESHPDITKACALIVDGILCGYYVAPTQISPDALKAISAKTLPYYAIPSRWVWLPKIPLTSNGKIDKKMLKTLPAAPCSGDITPKTLSISSSKLASGSQSSEEDVTEKNPARVLVANTILSLPSSQESLAEKGFILPPEKGAHSYMWLRHYFFTMYRRLFSVVFIGNLATILTIFAYRRTLNNLQLSDLATATASNITVALLMRQEYVINLLFTVACAVPTWMPLWIRRNCAKVFHIGGIHSSAGVAAVFWFITLTVTATIGLAAPEGTSLGKTNPAIVLIVYIILALFISILVTAYPSFRAKHHDIFERTHRFAGWSILALFWILTVLSADASRGHLPLSKALTSDPTLYLLIISTISVILPWLRLRKVPVRSEVLSSHAIRLHFSYTNTYPGTAIRISERPLTEWHAFATVAKPEVDGFSLVVSNAGDWTKRQIGRAPERLWTFGEEIIASVRGADPHAVIWNTRKQGKPDMVREAWKLVAESGTTSKGRYEVEAVCVIANKRVTEMVVRGMEVRGLAAYGAIFDS</sequence>
<dbReference type="PANTHER" id="PTHR45527">
    <property type="entry name" value="NONRIBOSOMAL PEPTIDE SYNTHETASE"/>
    <property type="match status" value="1"/>
</dbReference>
<dbReference type="Proteomes" id="UP000019373">
    <property type="component" value="Unassembled WGS sequence"/>
</dbReference>
<reference evidence="6" key="1">
    <citation type="journal article" date="2014" name="BMC Genomics">
        <title>Genome characteristics reveal the impact of lichenization on lichen-forming fungus Endocarpon pusillum Hedwig (Verrucariales, Ascomycota).</title>
        <authorList>
            <person name="Wang Y.-Y."/>
            <person name="Liu B."/>
            <person name="Zhang X.-Y."/>
            <person name="Zhou Q.-M."/>
            <person name="Zhang T."/>
            <person name="Li H."/>
            <person name="Yu Y.-F."/>
            <person name="Zhang X.-L."/>
            <person name="Hao X.-Y."/>
            <person name="Wang M."/>
            <person name="Wang L."/>
            <person name="Wei J.-C."/>
        </authorList>
    </citation>
    <scope>NUCLEOTIDE SEQUENCE [LARGE SCALE GENOMIC DNA]</scope>
    <source>
        <strain evidence="6">Z07020 / HMAS-L-300199</strain>
    </source>
</reference>
<evidence type="ECO:0000259" key="4">
    <source>
        <dbReference type="Pfam" id="PF00501"/>
    </source>
</evidence>
<feature type="transmembrane region" description="Helical" evidence="3">
    <location>
        <begin position="595"/>
        <end position="613"/>
    </location>
</feature>
<dbReference type="Gene3D" id="3.40.50.12780">
    <property type="entry name" value="N-terminal domain of ligase-like"/>
    <property type="match status" value="1"/>
</dbReference>
<evidence type="ECO:0000313" key="5">
    <source>
        <dbReference type="EMBL" id="ERF68472.1"/>
    </source>
</evidence>
<keyword evidence="3" id="KW-0472">Membrane</keyword>
<dbReference type="GO" id="GO:0031177">
    <property type="term" value="F:phosphopantetheine binding"/>
    <property type="evidence" value="ECO:0007669"/>
    <property type="project" value="TreeGrafter"/>
</dbReference>
<organism evidence="5 6">
    <name type="scientific">Endocarpon pusillum (strain Z07020 / HMAS-L-300199)</name>
    <name type="common">Lichen-forming fungus</name>
    <dbReference type="NCBI Taxonomy" id="1263415"/>
    <lineage>
        <taxon>Eukaryota</taxon>
        <taxon>Fungi</taxon>
        <taxon>Dikarya</taxon>
        <taxon>Ascomycota</taxon>
        <taxon>Pezizomycotina</taxon>
        <taxon>Eurotiomycetes</taxon>
        <taxon>Chaetothyriomycetidae</taxon>
        <taxon>Verrucariales</taxon>
        <taxon>Verrucariaceae</taxon>
        <taxon>Endocarpon</taxon>
    </lineage>
</organism>
<dbReference type="SUPFAM" id="SSF56801">
    <property type="entry name" value="Acetyl-CoA synthetase-like"/>
    <property type="match status" value="1"/>
</dbReference>
<dbReference type="PROSITE" id="PS00455">
    <property type="entry name" value="AMP_BINDING"/>
    <property type="match status" value="1"/>
</dbReference>
<dbReference type="GO" id="GO:0043041">
    <property type="term" value="P:amino acid activation for nonribosomal peptide biosynthetic process"/>
    <property type="evidence" value="ECO:0007669"/>
    <property type="project" value="TreeGrafter"/>
</dbReference>
<evidence type="ECO:0000313" key="6">
    <source>
        <dbReference type="Proteomes" id="UP000019373"/>
    </source>
</evidence>
<name>U1FUI8_ENDPU</name>
<feature type="transmembrane region" description="Helical" evidence="3">
    <location>
        <begin position="643"/>
        <end position="663"/>
    </location>
</feature>
<dbReference type="OMA" id="NFWNVCG"/>
<dbReference type="PANTHER" id="PTHR45527:SF1">
    <property type="entry name" value="FATTY ACID SYNTHASE"/>
    <property type="match status" value="1"/>
</dbReference>
<dbReference type="AlphaFoldDB" id="U1FUI8"/>
<dbReference type="InterPro" id="IPR045851">
    <property type="entry name" value="AMP-bd_C_sf"/>
</dbReference>
<feature type="transmembrane region" description="Helical" evidence="3">
    <location>
        <begin position="675"/>
        <end position="701"/>
    </location>
</feature>
<proteinExistence type="predicted"/>
<keyword evidence="1" id="KW-0596">Phosphopantetheine</keyword>
<dbReference type="Gene3D" id="3.30.300.30">
    <property type="match status" value="1"/>
</dbReference>
<keyword evidence="6" id="KW-1185">Reference proteome</keyword>
<feature type="transmembrane region" description="Helical" evidence="3">
    <location>
        <begin position="785"/>
        <end position="803"/>
    </location>
</feature>
<accession>U1FUI8</accession>
<keyword evidence="3" id="KW-0812">Transmembrane</keyword>
<dbReference type="GO" id="GO:0044550">
    <property type="term" value="P:secondary metabolite biosynthetic process"/>
    <property type="evidence" value="ECO:0007669"/>
    <property type="project" value="TreeGrafter"/>
</dbReference>
<feature type="domain" description="AMP-dependent synthetase/ligase" evidence="4">
    <location>
        <begin position="40"/>
        <end position="373"/>
    </location>
</feature>
<evidence type="ECO:0000256" key="1">
    <source>
        <dbReference type="ARBA" id="ARBA00022450"/>
    </source>
</evidence>
<evidence type="ECO:0000256" key="2">
    <source>
        <dbReference type="ARBA" id="ARBA00022553"/>
    </source>
</evidence>
<dbReference type="RefSeq" id="XP_007805964.1">
    <property type="nucleotide sequence ID" value="XM_007807773.1"/>
</dbReference>
<protein>
    <recommendedName>
        <fullName evidence="4">AMP-dependent synthetase/ligase domain-containing protein</fullName>
    </recommendedName>
</protein>
<dbReference type="GO" id="GO:0005737">
    <property type="term" value="C:cytoplasm"/>
    <property type="evidence" value="ECO:0007669"/>
    <property type="project" value="TreeGrafter"/>
</dbReference>
<dbReference type="InterPro" id="IPR010071">
    <property type="entry name" value="AA_adenyl_dom"/>
</dbReference>
<dbReference type="Pfam" id="PF00501">
    <property type="entry name" value="AMP-binding"/>
    <property type="match status" value="1"/>
</dbReference>
<dbReference type="InterPro" id="IPR000873">
    <property type="entry name" value="AMP-dep_synth/lig_dom"/>
</dbReference>
<dbReference type="HOGENOM" id="CLU_005562_2_0_1"/>
<dbReference type="NCBIfam" id="TIGR01733">
    <property type="entry name" value="AA-adenyl-dom"/>
    <property type="match status" value="1"/>
</dbReference>
<feature type="transmembrane region" description="Helical" evidence="3">
    <location>
        <begin position="713"/>
        <end position="736"/>
    </location>
</feature>
<dbReference type="eggNOG" id="KOG1178">
    <property type="taxonomic scope" value="Eukaryota"/>
</dbReference>
<dbReference type="InterPro" id="IPR042099">
    <property type="entry name" value="ANL_N_sf"/>
</dbReference>
<gene>
    <name evidence="5" type="ORF">EPUS_03790</name>
</gene>
<dbReference type="InterPro" id="IPR020845">
    <property type="entry name" value="AMP-binding_CS"/>
</dbReference>
<dbReference type="EMBL" id="KE721518">
    <property type="protein sequence ID" value="ERF68472.1"/>
    <property type="molecule type" value="Genomic_DNA"/>
</dbReference>
<dbReference type="GeneID" id="19238828"/>
<dbReference type="OrthoDB" id="3142841at2759"/>
<evidence type="ECO:0000256" key="3">
    <source>
        <dbReference type="SAM" id="Phobius"/>
    </source>
</evidence>
<keyword evidence="2" id="KW-0597">Phosphoprotein</keyword>
<keyword evidence="3" id="KW-1133">Transmembrane helix</keyword>